<keyword evidence="7" id="KW-0472">Membrane</keyword>
<dbReference type="PANTHER" id="PTHR16223:SF171">
    <property type="entry name" value="BASIC HELIX-LOOP-HELIX (BHLH) DNA-BINDING SUPERFAMILY PROTEIN"/>
    <property type="match status" value="1"/>
</dbReference>
<comment type="similarity">
    <text evidence="2">Belongs to the bHLH protein family.</text>
</comment>
<evidence type="ECO:0000313" key="9">
    <source>
        <dbReference type="EMBL" id="CAD1844692.1"/>
    </source>
</evidence>
<proteinExistence type="inferred from homology"/>
<dbReference type="GO" id="GO:0046983">
    <property type="term" value="F:protein dimerization activity"/>
    <property type="evidence" value="ECO:0007669"/>
    <property type="project" value="InterPro"/>
</dbReference>
<dbReference type="InterPro" id="IPR011598">
    <property type="entry name" value="bHLH_dom"/>
</dbReference>
<dbReference type="InterPro" id="IPR036638">
    <property type="entry name" value="HLH_DNA-bd_sf"/>
</dbReference>
<feature type="compositionally biased region" description="Low complexity" evidence="6">
    <location>
        <begin position="298"/>
        <end position="323"/>
    </location>
</feature>
<evidence type="ECO:0000256" key="6">
    <source>
        <dbReference type="SAM" id="MobiDB-lite"/>
    </source>
</evidence>
<dbReference type="SUPFAM" id="SSF47459">
    <property type="entry name" value="HLH, helix-loop-helix DNA-binding domain"/>
    <property type="match status" value="1"/>
</dbReference>
<gene>
    <name evidence="9" type="ORF">CB5_LOCUS27903</name>
</gene>
<dbReference type="GO" id="GO:0000978">
    <property type="term" value="F:RNA polymerase II cis-regulatory region sequence-specific DNA binding"/>
    <property type="evidence" value="ECO:0007669"/>
    <property type="project" value="TreeGrafter"/>
</dbReference>
<keyword evidence="4" id="KW-0804">Transcription</keyword>
<evidence type="ECO:0000256" key="4">
    <source>
        <dbReference type="ARBA" id="ARBA00023163"/>
    </source>
</evidence>
<evidence type="ECO:0000256" key="7">
    <source>
        <dbReference type="SAM" id="Phobius"/>
    </source>
</evidence>
<dbReference type="GO" id="GO:0005634">
    <property type="term" value="C:nucleus"/>
    <property type="evidence" value="ECO:0007669"/>
    <property type="project" value="UniProtKB-SubCell"/>
</dbReference>
<keyword evidence="7" id="KW-1133">Transmembrane helix</keyword>
<feature type="compositionally biased region" description="Low complexity" evidence="6">
    <location>
        <begin position="8"/>
        <end position="23"/>
    </location>
</feature>
<feature type="domain" description="BHLH" evidence="8">
    <location>
        <begin position="344"/>
        <end position="393"/>
    </location>
</feature>
<dbReference type="PROSITE" id="PS50888">
    <property type="entry name" value="BHLH"/>
    <property type="match status" value="1"/>
</dbReference>
<dbReference type="SMART" id="SM00353">
    <property type="entry name" value="HLH"/>
    <property type="match status" value="1"/>
</dbReference>
<name>A0A6V7QN90_ANACO</name>
<sequence>MAQHEATSEASLSSSTSTSTSTTNWGEAHGNPLSSWASMGQWLQAHYSPAAAAAAASDDDYTNVHAGLTMDSSSSSSANADISGETNLWNHVLLSTGLRGPSTQHDHDIGESFPEVIRRKSFAPPETFDPAFDYLKKMDNNWEFASAPPLANSFGKQLNCYHRNTIEPERMTDLSDLVSNWSIAPPIPNIDDHHINAPSVRHFSLGPNISHVKHEIPNSSRSYTRVDLSHYYNDVKGDSHYQDLISVDNSVIGLDNKLCGSGMMEEYSCSNARNISDLISFSGNINASEVEFRAANSCSKSSDSSAGNSTSLTRASSRSSGTSDAKKKRSEESSEALLKKSKRESSTASSNKLQITKAKLGDKITALQQIVSPFGKTDTASVLLEAVNYIRFLQEQVQLLSNPYMRSSSSKDHNAWGGGLERKDKVNAQLDLRSRGFAWFLFLALLMCIEISLGRIIGTNHIEAVCIDESKL</sequence>
<evidence type="ECO:0000256" key="1">
    <source>
        <dbReference type="ARBA" id="ARBA00004123"/>
    </source>
</evidence>
<dbReference type="CDD" id="cd11393">
    <property type="entry name" value="bHLH_AtbHLH_like"/>
    <property type="match status" value="1"/>
</dbReference>
<dbReference type="InterPro" id="IPR045239">
    <property type="entry name" value="bHLH95_bHLH"/>
</dbReference>
<dbReference type="EMBL" id="LR862137">
    <property type="protein sequence ID" value="CAD1844692.1"/>
    <property type="molecule type" value="Genomic_DNA"/>
</dbReference>
<evidence type="ECO:0000256" key="2">
    <source>
        <dbReference type="ARBA" id="ARBA00005510"/>
    </source>
</evidence>
<dbReference type="AlphaFoldDB" id="A0A6V7QN90"/>
<organism evidence="9">
    <name type="scientific">Ananas comosus var. bracteatus</name>
    <name type="common">red pineapple</name>
    <dbReference type="NCBI Taxonomy" id="296719"/>
    <lineage>
        <taxon>Eukaryota</taxon>
        <taxon>Viridiplantae</taxon>
        <taxon>Streptophyta</taxon>
        <taxon>Embryophyta</taxon>
        <taxon>Tracheophyta</taxon>
        <taxon>Spermatophyta</taxon>
        <taxon>Magnoliopsida</taxon>
        <taxon>Liliopsida</taxon>
        <taxon>Poales</taxon>
        <taxon>Bromeliaceae</taxon>
        <taxon>Bromelioideae</taxon>
        <taxon>Ananas</taxon>
    </lineage>
</organism>
<dbReference type="GO" id="GO:0000981">
    <property type="term" value="F:DNA-binding transcription factor activity, RNA polymerase II-specific"/>
    <property type="evidence" value="ECO:0007669"/>
    <property type="project" value="TreeGrafter"/>
</dbReference>
<protein>
    <recommendedName>
        <fullName evidence="8">BHLH domain-containing protein</fullName>
    </recommendedName>
</protein>
<reference evidence="9" key="1">
    <citation type="submission" date="2020-07" db="EMBL/GenBank/DDBJ databases">
        <authorList>
            <person name="Lin J."/>
        </authorList>
    </citation>
    <scope>NUCLEOTIDE SEQUENCE</scope>
</reference>
<evidence type="ECO:0000256" key="5">
    <source>
        <dbReference type="ARBA" id="ARBA00023242"/>
    </source>
</evidence>
<evidence type="ECO:0000256" key="3">
    <source>
        <dbReference type="ARBA" id="ARBA00023015"/>
    </source>
</evidence>
<dbReference type="InterPro" id="IPR045843">
    <property type="entry name" value="IND-like"/>
</dbReference>
<keyword evidence="5" id="KW-0539">Nucleus</keyword>
<comment type="subcellular location">
    <subcellularLocation>
        <location evidence="1">Nucleus</location>
    </subcellularLocation>
</comment>
<feature type="transmembrane region" description="Helical" evidence="7">
    <location>
        <begin position="436"/>
        <end position="453"/>
    </location>
</feature>
<feature type="region of interest" description="Disordered" evidence="6">
    <location>
        <begin position="298"/>
        <end position="352"/>
    </location>
</feature>
<dbReference type="Gene3D" id="4.10.280.10">
    <property type="entry name" value="Helix-loop-helix DNA-binding domain"/>
    <property type="match status" value="1"/>
</dbReference>
<feature type="region of interest" description="Disordered" evidence="6">
    <location>
        <begin position="1"/>
        <end position="27"/>
    </location>
</feature>
<keyword evidence="3" id="KW-0805">Transcription regulation</keyword>
<dbReference type="PANTHER" id="PTHR16223">
    <property type="entry name" value="TRANSCRIPTION FACTOR BHLH83-RELATED"/>
    <property type="match status" value="1"/>
</dbReference>
<accession>A0A6V7QN90</accession>
<keyword evidence="7" id="KW-0812">Transmembrane</keyword>
<evidence type="ECO:0000259" key="8">
    <source>
        <dbReference type="PROSITE" id="PS50888"/>
    </source>
</evidence>